<proteinExistence type="predicted"/>
<dbReference type="SMART" id="SM00256">
    <property type="entry name" value="FBOX"/>
    <property type="match status" value="1"/>
</dbReference>
<protein>
    <recommendedName>
        <fullName evidence="1">F-box domain-containing protein</fullName>
    </recommendedName>
</protein>
<dbReference type="PANTHER" id="PTHR38926">
    <property type="entry name" value="F-BOX DOMAIN CONTAINING PROTEIN, EXPRESSED"/>
    <property type="match status" value="1"/>
</dbReference>
<name>A0A165LKU1_EXIGL</name>
<sequence length="348" mass="39291">MLSARDALTFGLHPLLVTSPRQCTVKPTSSELDFYALCSEINDLNWTCLLPLELFCRILDLLPTRDLVRASLVCRRWRAIALNTPTLWTHVAIIVDYKRKREDLWAPALDVLLSRSCGLPLSLFLWVIDTAEPGTIPAAESAVAMLIKMHLHRIRSLYLMIPGSEPHSYWYWDDVLRSPAPALERFSLASLEDNVTYLGESFLGCCSPRLHELHLEGNEIYDEFPVLESVKKLNYLTISCVDAELAAIAACMPNLQDLILPNWACWGVEEQYEPATGAARFDQELDLRISTGLPKTLAESYFTRPKSICYASTESFEEVLLPIFECGDISSLDIRWTTYVTGFHTASI</sequence>
<organism evidence="2 3">
    <name type="scientific">Exidia glandulosa HHB12029</name>
    <dbReference type="NCBI Taxonomy" id="1314781"/>
    <lineage>
        <taxon>Eukaryota</taxon>
        <taxon>Fungi</taxon>
        <taxon>Dikarya</taxon>
        <taxon>Basidiomycota</taxon>
        <taxon>Agaricomycotina</taxon>
        <taxon>Agaricomycetes</taxon>
        <taxon>Auriculariales</taxon>
        <taxon>Exidiaceae</taxon>
        <taxon>Exidia</taxon>
    </lineage>
</organism>
<dbReference type="PROSITE" id="PS50181">
    <property type="entry name" value="FBOX"/>
    <property type="match status" value="1"/>
</dbReference>
<dbReference type="SUPFAM" id="SSF52047">
    <property type="entry name" value="RNI-like"/>
    <property type="match status" value="1"/>
</dbReference>
<dbReference type="OrthoDB" id="2269034at2759"/>
<evidence type="ECO:0000313" key="3">
    <source>
        <dbReference type="Proteomes" id="UP000077266"/>
    </source>
</evidence>
<dbReference type="AlphaFoldDB" id="A0A165LKU1"/>
<evidence type="ECO:0000313" key="2">
    <source>
        <dbReference type="EMBL" id="KZV97984.1"/>
    </source>
</evidence>
<reference evidence="2 3" key="1">
    <citation type="journal article" date="2016" name="Mol. Biol. Evol.">
        <title>Comparative Genomics of Early-Diverging Mushroom-Forming Fungi Provides Insights into the Origins of Lignocellulose Decay Capabilities.</title>
        <authorList>
            <person name="Nagy L.G."/>
            <person name="Riley R."/>
            <person name="Tritt A."/>
            <person name="Adam C."/>
            <person name="Daum C."/>
            <person name="Floudas D."/>
            <person name="Sun H."/>
            <person name="Yadav J.S."/>
            <person name="Pangilinan J."/>
            <person name="Larsson K.H."/>
            <person name="Matsuura K."/>
            <person name="Barry K."/>
            <person name="Labutti K."/>
            <person name="Kuo R."/>
            <person name="Ohm R.A."/>
            <person name="Bhattacharya S.S."/>
            <person name="Shirouzu T."/>
            <person name="Yoshinaga Y."/>
            <person name="Martin F.M."/>
            <person name="Grigoriev I.V."/>
            <person name="Hibbett D.S."/>
        </authorList>
    </citation>
    <scope>NUCLEOTIDE SEQUENCE [LARGE SCALE GENOMIC DNA]</scope>
    <source>
        <strain evidence="2 3">HHB12029</strain>
    </source>
</reference>
<dbReference type="EMBL" id="KV425923">
    <property type="protein sequence ID" value="KZV97984.1"/>
    <property type="molecule type" value="Genomic_DNA"/>
</dbReference>
<dbReference type="InterPro" id="IPR001810">
    <property type="entry name" value="F-box_dom"/>
</dbReference>
<dbReference type="STRING" id="1314781.A0A165LKU1"/>
<dbReference type="Proteomes" id="UP000077266">
    <property type="component" value="Unassembled WGS sequence"/>
</dbReference>
<dbReference type="PANTHER" id="PTHR38926:SF5">
    <property type="entry name" value="F-BOX AND LEUCINE-RICH REPEAT PROTEIN 6"/>
    <property type="match status" value="1"/>
</dbReference>
<dbReference type="InterPro" id="IPR032675">
    <property type="entry name" value="LRR_dom_sf"/>
</dbReference>
<feature type="domain" description="F-box" evidence="1">
    <location>
        <begin position="50"/>
        <end position="91"/>
    </location>
</feature>
<dbReference type="Gene3D" id="1.20.1280.50">
    <property type="match status" value="1"/>
</dbReference>
<dbReference type="InParanoid" id="A0A165LKU1"/>
<keyword evidence="3" id="KW-1185">Reference proteome</keyword>
<evidence type="ECO:0000259" key="1">
    <source>
        <dbReference type="PROSITE" id="PS50181"/>
    </source>
</evidence>
<gene>
    <name evidence="2" type="ORF">EXIGLDRAFT_763855</name>
</gene>
<dbReference type="SUPFAM" id="SSF81383">
    <property type="entry name" value="F-box domain"/>
    <property type="match status" value="1"/>
</dbReference>
<dbReference type="InterPro" id="IPR036047">
    <property type="entry name" value="F-box-like_dom_sf"/>
</dbReference>
<dbReference type="Pfam" id="PF12937">
    <property type="entry name" value="F-box-like"/>
    <property type="match status" value="1"/>
</dbReference>
<dbReference type="Gene3D" id="3.80.10.10">
    <property type="entry name" value="Ribonuclease Inhibitor"/>
    <property type="match status" value="1"/>
</dbReference>
<dbReference type="CDD" id="cd09917">
    <property type="entry name" value="F-box_SF"/>
    <property type="match status" value="1"/>
</dbReference>
<accession>A0A165LKU1</accession>